<dbReference type="InParanoid" id="A0A0C2WQL6"/>
<feature type="non-terminal residue" evidence="1">
    <location>
        <position position="84"/>
    </location>
</feature>
<dbReference type="EMBL" id="KN818336">
    <property type="protein sequence ID" value="KIL58533.1"/>
    <property type="molecule type" value="Genomic_DNA"/>
</dbReference>
<keyword evidence="2" id="KW-1185">Reference proteome</keyword>
<name>A0A0C2WQL6_AMAMK</name>
<evidence type="ECO:0000313" key="2">
    <source>
        <dbReference type="Proteomes" id="UP000054549"/>
    </source>
</evidence>
<dbReference type="HOGENOM" id="CLU_2533489_0_0_1"/>
<organism evidence="1 2">
    <name type="scientific">Amanita muscaria (strain Koide BX008)</name>
    <dbReference type="NCBI Taxonomy" id="946122"/>
    <lineage>
        <taxon>Eukaryota</taxon>
        <taxon>Fungi</taxon>
        <taxon>Dikarya</taxon>
        <taxon>Basidiomycota</taxon>
        <taxon>Agaricomycotina</taxon>
        <taxon>Agaricomycetes</taxon>
        <taxon>Agaricomycetidae</taxon>
        <taxon>Agaricales</taxon>
        <taxon>Pluteineae</taxon>
        <taxon>Amanitaceae</taxon>
        <taxon>Amanita</taxon>
    </lineage>
</organism>
<sequence length="84" mass="9166">MLTEALQDCKQDRVPDSHVQLPASGKLIVAVNYNREVIDPCSETAPGGIRFGCADVLPKFGFTAEEIVTTNPECQMRRRGFGGL</sequence>
<protein>
    <submittedName>
        <fullName evidence="1">Uncharacterized protein</fullName>
    </submittedName>
</protein>
<accession>A0A0C2WQL6</accession>
<evidence type="ECO:0000313" key="1">
    <source>
        <dbReference type="EMBL" id="KIL58533.1"/>
    </source>
</evidence>
<reference evidence="1 2" key="1">
    <citation type="submission" date="2014-04" db="EMBL/GenBank/DDBJ databases">
        <title>Evolutionary Origins and Diversification of the Mycorrhizal Mutualists.</title>
        <authorList>
            <consortium name="DOE Joint Genome Institute"/>
            <consortium name="Mycorrhizal Genomics Consortium"/>
            <person name="Kohler A."/>
            <person name="Kuo A."/>
            <person name="Nagy L.G."/>
            <person name="Floudas D."/>
            <person name="Copeland A."/>
            <person name="Barry K.W."/>
            <person name="Cichocki N."/>
            <person name="Veneault-Fourrey C."/>
            <person name="LaButti K."/>
            <person name="Lindquist E.A."/>
            <person name="Lipzen A."/>
            <person name="Lundell T."/>
            <person name="Morin E."/>
            <person name="Murat C."/>
            <person name="Riley R."/>
            <person name="Ohm R."/>
            <person name="Sun H."/>
            <person name="Tunlid A."/>
            <person name="Henrissat B."/>
            <person name="Grigoriev I.V."/>
            <person name="Hibbett D.S."/>
            <person name="Martin F."/>
        </authorList>
    </citation>
    <scope>NUCLEOTIDE SEQUENCE [LARGE SCALE GENOMIC DNA]</scope>
    <source>
        <strain evidence="1 2">Koide BX008</strain>
    </source>
</reference>
<proteinExistence type="predicted"/>
<dbReference type="Proteomes" id="UP000054549">
    <property type="component" value="Unassembled WGS sequence"/>
</dbReference>
<dbReference type="AlphaFoldDB" id="A0A0C2WQL6"/>
<gene>
    <name evidence="1" type="ORF">M378DRAFT_170532</name>
</gene>